<name>A0AAD0E4S9_9ACTN</name>
<reference evidence="1 2" key="1">
    <citation type="submission" date="2016-07" db="EMBL/GenBank/DDBJ databases">
        <title>High microdiversification within the ubiquitous acI lineage of Actinobacteria.</title>
        <authorList>
            <person name="Neuenschwander S.M."/>
            <person name="Salcher M."/>
            <person name="Ghai R."/>
            <person name="Pernthaler J."/>
        </authorList>
    </citation>
    <scope>NUCLEOTIDE SEQUENCE [LARGE SCALE GENOMIC DNA]</scope>
    <source>
        <strain evidence="1">MMS-21-155</strain>
    </source>
</reference>
<proteinExistence type="predicted"/>
<dbReference type="AlphaFoldDB" id="A0AAD0E4S9"/>
<evidence type="ECO:0000313" key="2">
    <source>
        <dbReference type="Proteomes" id="UP000217216"/>
    </source>
</evidence>
<dbReference type="KEGG" id="plak:A1s21155_02520"/>
<evidence type="ECO:0000313" key="1">
    <source>
        <dbReference type="EMBL" id="ASY11854.1"/>
    </source>
</evidence>
<sequence>MEKTSTASWSDLLPSGFTDKKSRTDQRVVSKGFAYNVFSASSYECPKGFKRCAKASVISEKGCPKGIFAVLVLEDEYGNESPGTILSEPNTANILPNERTVLDFNITGVFPDALPMFDRIQMFNIGCND</sequence>
<keyword evidence="2" id="KW-1185">Reference proteome</keyword>
<organism evidence="1 2">
    <name type="scientific">Candidatus Planktophila dulcis</name>
    <dbReference type="NCBI Taxonomy" id="1884914"/>
    <lineage>
        <taxon>Bacteria</taxon>
        <taxon>Bacillati</taxon>
        <taxon>Actinomycetota</taxon>
        <taxon>Actinomycetes</taxon>
        <taxon>Candidatus Nanopelagicales</taxon>
        <taxon>Candidatus Nanopelagicaceae</taxon>
        <taxon>Candidatus Planktophila</taxon>
    </lineage>
</organism>
<accession>A0AAD0E4S9</accession>
<protein>
    <submittedName>
        <fullName evidence="1">Uncharacterized protein</fullName>
    </submittedName>
</protein>
<dbReference type="Proteomes" id="UP000217216">
    <property type="component" value="Chromosome"/>
</dbReference>
<gene>
    <name evidence="1" type="ORF">A1s21155_02520</name>
</gene>
<dbReference type="EMBL" id="CP016770">
    <property type="protein sequence ID" value="ASY11854.1"/>
    <property type="molecule type" value="Genomic_DNA"/>
</dbReference>